<accession>G4A800</accession>
<evidence type="ECO:0000313" key="2">
    <source>
        <dbReference type="Proteomes" id="UP000005508"/>
    </source>
</evidence>
<dbReference type="Proteomes" id="UP000005508">
    <property type="component" value="Unassembled WGS sequence"/>
</dbReference>
<evidence type="ECO:0000313" key="1">
    <source>
        <dbReference type="EMBL" id="EGY34554.1"/>
    </source>
</evidence>
<protein>
    <submittedName>
        <fullName evidence="1">Uncharacterized protein</fullName>
    </submittedName>
</protein>
<gene>
    <name evidence="1" type="ORF">SC1083_0946</name>
</gene>
<reference evidence="1 2" key="1">
    <citation type="submission" date="2010-10" db="EMBL/GenBank/DDBJ databases">
        <authorList>
            <person name="Chen C."/>
            <person name="Kittichotirat W."/>
            <person name="Asikainen S."/>
            <person name="Bumgarner R."/>
        </authorList>
    </citation>
    <scope>NUCLEOTIDE SEQUENCE [LARGE SCALE GENOMIC DNA]</scope>
    <source>
        <strain evidence="1 2">SC1083</strain>
    </source>
</reference>
<sequence>MTSLQIAYRSILRQNGRIVAHLHPSKTPLKTIALYFAFCLNILRRQAYDGQKDYKA</sequence>
<dbReference type="EMBL" id="AEJM01000016">
    <property type="protein sequence ID" value="EGY34554.1"/>
    <property type="molecule type" value="Genomic_DNA"/>
</dbReference>
<organism evidence="1 2">
    <name type="scientific">Aggregatibacter actinomycetemcomitans serotype e str. SC1083</name>
    <dbReference type="NCBI Taxonomy" id="907488"/>
    <lineage>
        <taxon>Bacteria</taxon>
        <taxon>Pseudomonadati</taxon>
        <taxon>Pseudomonadota</taxon>
        <taxon>Gammaproteobacteria</taxon>
        <taxon>Pasteurellales</taxon>
        <taxon>Pasteurellaceae</taxon>
        <taxon>Aggregatibacter</taxon>
    </lineage>
</organism>
<name>G4A800_AGGAC</name>
<comment type="caution">
    <text evidence="1">The sequence shown here is derived from an EMBL/GenBank/DDBJ whole genome shotgun (WGS) entry which is preliminary data.</text>
</comment>
<proteinExistence type="predicted"/>
<dbReference type="PATRIC" id="fig|907488.3.peg.933"/>
<dbReference type="AlphaFoldDB" id="G4A800"/>